<reference evidence="8" key="2">
    <citation type="submission" date="2025-08" db="UniProtKB">
        <authorList>
            <consortium name="Ensembl"/>
        </authorList>
    </citation>
    <scope>IDENTIFICATION</scope>
</reference>
<feature type="region of interest" description="Disordered" evidence="5">
    <location>
        <begin position="340"/>
        <end position="361"/>
    </location>
</feature>
<keyword evidence="9" id="KW-1185">Reference proteome</keyword>
<dbReference type="Gene3D" id="1.10.1200.30">
    <property type="match status" value="1"/>
</dbReference>
<evidence type="ECO:0000256" key="3">
    <source>
        <dbReference type="ARBA" id="ARBA00022737"/>
    </source>
</evidence>
<protein>
    <submittedName>
        <fullName evidence="8">Uncharacterized protein</fullName>
    </submittedName>
</protein>
<proteinExistence type="predicted"/>
<dbReference type="Gene3D" id="1.10.150.490">
    <property type="entry name" value="Retroviral GAG p10 protein"/>
    <property type="match status" value="1"/>
</dbReference>
<dbReference type="InterPro" id="IPR010999">
    <property type="entry name" value="Retrovr_matrix"/>
</dbReference>
<evidence type="ECO:0000256" key="5">
    <source>
        <dbReference type="SAM" id="MobiDB-lite"/>
    </source>
</evidence>
<dbReference type="Pfam" id="PF02337">
    <property type="entry name" value="Gag_p10"/>
    <property type="match status" value="1"/>
</dbReference>
<evidence type="ECO:0000256" key="2">
    <source>
        <dbReference type="ARBA" id="ARBA00022707"/>
    </source>
</evidence>
<dbReference type="Pfam" id="PF19317">
    <property type="entry name" value="Gag_p24_C"/>
    <property type="match status" value="1"/>
</dbReference>
<evidence type="ECO:0000313" key="8">
    <source>
        <dbReference type="Ensembl" id="ENSPMRP00000032478.1"/>
    </source>
</evidence>
<reference evidence="8" key="3">
    <citation type="submission" date="2025-09" db="UniProtKB">
        <authorList>
            <consortium name="Ensembl"/>
        </authorList>
    </citation>
    <scope>IDENTIFICATION</scope>
</reference>
<dbReference type="InterPro" id="IPR003322">
    <property type="entry name" value="B_retro_matrix"/>
</dbReference>
<evidence type="ECO:0000256" key="4">
    <source>
        <dbReference type="ARBA" id="ARBA00023136"/>
    </source>
</evidence>
<dbReference type="AlphaFoldDB" id="A0A670K4M6"/>
<accession>A0A670K4M6</accession>
<evidence type="ECO:0000256" key="1">
    <source>
        <dbReference type="ARBA" id="ARBA00004370"/>
    </source>
</evidence>
<organism evidence="8 9">
    <name type="scientific">Podarcis muralis</name>
    <name type="common">Wall lizard</name>
    <name type="synonym">Lacerta muralis</name>
    <dbReference type="NCBI Taxonomy" id="64176"/>
    <lineage>
        <taxon>Eukaryota</taxon>
        <taxon>Metazoa</taxon>
        <taxon>Chordata</taxon>
        <taxon>Craniata</taxon>
        <taxon>Vertebrata</taxon>
        <taxon>Euteleostomi</taxon>
        <taxon>Lepidosauria</taxon>
        <taxon>Squamata</taxon>
        <taxon>Bifurcata</taxon>
        <taxon>Unidentata</taxon>
        <taxon>Episquamata</taxon>
        <taxon>Laterata</taxon>
        <taxon>Lacertibaenia</taxon>
        <taxon>Lacertidae</taxon>
        <taxon>Podarcis</taxon>
    </lineage>
</organism>
<evidence type="ECO:0000313" key="9">
    <source>
        <dbReference type="Proteomes" id="UP000472272"/>
    </source>
</evidence>
<keyword evidence="2" id="KW-0449">Lipoprotein</keyword>
<dbReference type="InterPro" id="IPR008916">
    <property type="entry name" value="Retrov_capsid_C"/>
</dbReference>
<dbReference type="GO" id="GO:0005198">
    <property type="term" value="F:structural molecule activity"/>
    <property type="evidence" value="ECO:0007669"/>
    <property type="project" value="InterPro"/>
</dbReference>
<sequence>MGKSLSAPQKKIFKDLKFLLASNNLAVRKADLKSLIKALDTHCPWFPQDGNWELDDWKKIGHFFQNHPQIDVKVLHAWSNVYKAMSCLTPSNILLAAATASSSALPAPALPASNLPPKPPDILPPASPVTPLHSSNSAAPPVLPPPAPKASGTASTTPLQESLRAAAPLLGFDSTTPNLFPVIAPAAPGGGPARHEQFDLRFIKELHSSVKDNGLQSPYTLGLFGTIFQQNLIPEDVKLLARTVMQPHQMILFIQAWHWACQRRVDGIRNNLNNVALANHQAALAAAAAGAAPPPAPVMLTQADVLDGLTGGGNFLTVAQQLTLDPQYWEATTAAAQEALSSVPDDKNERGGSIRQGPTKPYGQFVDRLDNTLKLQVQDIAAQELIVRQLAFDKNEDCKQALRPLMTTPNIAIADVLKACQSVGTEMHKARLLATALSSTVPQNPAKDKTCFGCSKVDHFRAQCRSIAQQCHSSTKCPIFDTGQDLSILCSTS</sequence>
<evidence type="ECO:0000259" key="7">
    <source>
        <dbReference type="Pfam" id="PF19317"/>
    </source>
</evidence>
<dbReference type="InterPro" id="IPR008919">
    <property type="entry name" value="Retrov_capsid_N"/>
</dbReference>
<dbReference type="SUPFAM" id="SSF47943">
    <property type="entry name" value="Retrovirus capsid protein, N-terminal core domain"/>
    <property type="match status" value="1"/>
</dbReference>
<dbReference type="Proteomes" id="UP000472272">
    <property type="component" value="Chromosome 7"/>
</dbReference>
<dbReference type="InterPro" id="IPR045345">
    <property type="entry name" value="Gag_p24_C"/>
</dbReference>
<dbReference type="PANTHER" id="PTHR40389:SF2">
    <property type="entry name" value="ENDOGENOUS RETROVIRUS GROUP K MEMBER 24 GAG POLYPROTEIN-RELATED"/>
    <property type="match status" value="1"/>
</dbReference>
<dbReference type="InterPro" id="IPR038124">
    <property type="entry name" value="B_retro_matrix_sf"/>
</dbReference>
<keyword evidence="4" id="KW-0472">Membrane</keyword>
<dbReference type="InterPro" id="IPR050195">
    <property type="entry name" value="Primate_lentivir_Gag_pol-like"/>
</dbReference>
<keyword evidence="3" id="KW-0677">Repeat</keyword>
<dbReference type="Pfam" id="PF00607">
    <property type="entry name" value="Gag_p24"/>
    <property type="match status" value="1"/>
</dbReference>
<evidence type="ECO:0000259" key="6">
    <source>
        <dbReference type="Pfam" id="PF02337"/>
    </source>
</evidence>
<dbReference type="PANTHER" id="PTHR40389">
    <property type="entry name" value="ENDOGENOUS RETROVIRUS GROUP K MEMBER 24 GAG POLYPROTEIN-RELATED"/>
    <property type="match status" value="1"/>
</dbReference>
<dbReference type="GO" id="GO:0016032">
    <property type="term" value="P:viral process"/>
    <property type="evidence" value="ECO:0007669"/>
    <property type="project" value="InterPro"/>
</dbReference>
<keyword evidence="2" id="KW-0519">Myristate</keyword>
<dbReference type="OMA" id="LLQWQMW"/>
<dbReference type="SUPFAM" id="SSF47836">
    <property type="entry name" value="Retroviral matrix proteins"/>
    <property type="match status" value="1"/>
</dbReference>
<dbReference type="SUPFAM" id="SSF47353">
    <property type="entry name" value="Retrovirus capsid dimerization domain-like"/>
    <property type="match status" value="1"/>
</dbReference>
<feature type="compositionally biased region" description="Pro residues" evidence="5">
    <location>
        <begin position="114"/>
        <end position="128"/>
    </location>
</feature>
<feature type="domain" description="Retroviral nucleocapsid Gag protein p24 C-terminal" evidence="7">
    <location>
        <begin position="353"/>
        <end position="418"/>
    </location>
</feature>
<dbReference type="Gene3D" id="1.10.375.10">
    <property type="entry name" value="Human Immunodeficiency Virus Type 1 Capsid Protein"/>
    <property type="match status" value="1"/>
</dbReference>
<dbReference type="GeneTree" id="ENSGT00940000162994"/>
<dbReference type="Ensembl" id="ENSPMRT00000034440.1">
    <property type="protein sequence ID" value="ENSPMRP00000032478.1"/>
    <property type="gene ID" value="ENSPMRG00000021054.1"/>
</dbReference>
<reference evidence="8 9" key="1">
    <citation type="journal article" date="2019" name="Proc. Natl. Acad. Sci. U.S.A.">
        <title>Regulatory changes in pterin and carotenoid genes underlie balanced color polymorphisms in the wall lizard.</title>
        <authorList>
            <person name="Andrade P."/>
            <person name="Pinho C."/>
            <person name="Perez I de Lanuza G."/>
            <person name="Afonso S."/>
            <person name="Brejcha J."/>
            <person name="Rubin C.J."/>
            <person name="Wallerman O."/>
            <person name="Pereira P."/>
            <person name="Sabatino S.J."/>
            <person name="Bellati A."/>
            <person name="Pellitteri-Rosa D."/>
            <person name="Bosakova Z."/>
            <person name="Bunikis I."/>
            <person name="Carretero M.A."/>
            <person name="Feiner N."/>
            <person name="Marsik P."/>
            <person name="Pauperio F."/>
            <person name="Salvi D."/>
            <person name="Soler L."/>
            <person name="While G.M."/>
            <person name="Uller T."/>
            <person name="Font E."/>
            <person name="Andersson L."/>
            <person name="Carneiro M."/>
        </authorList>
    </citation>
    <scope>NUCLEOTIDE SEQUENCE</scope>
</reference>
<feature type="domain" description="Beta-retroviral matrix protein" evidence="6">
    <location>
        <begin position="12"/>
        <end position="81"/>
    </location>
</feature>
<feature type="region of interest" description="Disordered" evidence="5">
    <location>
        <begin position="111"/>
        <end position="157"/>
    </location>
</feature>
<name>A0A670K4M6_PODMU</name>
<comment type="subcellular location">
    <subcellularLocation>
        <location evidence="1">Membrane</location>
    </subcellularLocation>
</comment>